<dbReference type="EMBL" id="JAUTXU010000123">
    <property type="protein sequence ID" value="KAK3706114.1"/>
    <property type="molecule type" value="Genomic_DNA"/>
</dbReference>
<name>A0ACC3MZH2_9PEZI</name>
<sequence length="1257" mass="140399">MNSLSQGSLRLGEGKVVRNAYLNQYQDTAPLIALRMDGVTPPDEAKASDLDRFHDRIIALKAESIEDGPVAPPSSSLTSLNSPEPAHAARTSTSAEQTPSRQPLQPCLQGSLSTSSLQLKRERLTGYSSPRVPQHRQTPDVNVTNQPASHQSVPTYPEMPQASTDFHEPPVSKQPSEPPEPEESQDYKPREYDNPFASQEQEAEPLTRGEPLRQLALDTTPERLEAGVQAGVQVLSRLQEPLERLKDSPDAQNWLEQIERVRKKAVKSRTIVGVVGNTGAGKSSVINAMLDEERLVPTNCMRACTAVVTELSYNDSKSEASRYRAEIEFIKPEDWRKELRVLFEEVFDESGHISREIGNEDSQAGIAYAKITVYHTHTREMLANANLESLMRVKHVERILGTTRRINERLPEAFYRRLQGFVDSKEKGSEKLDKNGNKAANQKREFESWPLIKVVKIYTKAEALSTGAVIVDLPGVQDSNAARAAVAEGYMKQCTGLWILAPINRAVDDKAAKTLLGNTFKRQLKYDGTYSAVSFICSKTDDISRTEAADSLQLGAEMDEIEDKLTEISKRRRDLSKQLSTAKVVPTKKRKRGSSSPTGRKKSRRSTKLDSDSEEDVQALLEDEITTDANTFSSDPLTGDQIEEKLDELKTLKRGARSELGNLKDQIRALTAEITQIEEEEADLDTRQNELCIAGRNDYSRSAIRQDFAAGIRELDQENAEEEDPDNFNPEEDIRDYDEVAQSLPVFCGSSRAYQQLSGRLQKDNEVAGFTTKDQTEIPQLQAHCKKLTVNGRQANCRRFLHSLGQLLNSLELWSSDGGTGVKLTTQQRDAEKGFLARKLKDLEKALDKAVKDTLDDVIDSLDDQLFDKFVPAADAAVAAATPTSDSWGAPKAAGGLHWGTYTATVRRSGVFTGASGARDFNAALTEPISKHLATVWEKMFQRRIPHILQSFTKAGTDLLKKFRAVVEARCREKGHGVSRIGLLGNQLTAYQAIFNDLSPAMVGQINESQREINREFTPVITAMMEQAYQQCEAPRLMQFGKSNITCRYACCNLRAIRKNARISSDERGTGSFKRMKGHMHQHVDTKKTNMFSAACDQVRKSLSDICEAIRGTMLDRADSVSVIGGVNVGKVSMPREERAVRRELDESITAMDDVFQKVVDSDVEALKDTTVDETNVDDSFFKEEQDDFMDEEDDTIEDESAIKEDEDARKDDEFISAERVSDRMSSKKDQWEIMLEMKPPQSRMTMLRTRVAKISD</sequence>
<organism evidence="1 2">
    <name type="scientific">Vermiconidia calcicola</name>
    <dbReference type="NCBI Taxonomy" id="1690605"/>
    <lineage>
        <taxon>Eukaryota</taxon>
        <taxon>Fungi</taxon>
        <taxon>Dikarya</taxon>
        <taxon>Ascomycota</taxon>
        <taxon>Pezizomycotina</taxon>
        <taxon>Dothideomycetes</taxon>
        <taxon>Dothideomycetidae</taxon>
        <taxon>Mycosphaerellales</taxon>
        <taxon>Extremaceae</taxon>
        <taxon>Vermiconidia</taxon>
    </lineage>
</organism>
<comment type="caution">
    <text evidence="1">The sequence shown here is derived from an EMBL/GenBank/DDBJ whole genome shotgun (WGS) entry which is preliminary data.</text>
</comment>
<evidence type="ECO:0000313" key="1">
    <source>
        <dbReference type="EMBL" id="KAK3706114.1"/>
    </source>
</evidence>
<accession>A0ACC3MZH2</accession>
<evidence type="ECO:0000313" key="2">
    <source>
        <dbReference type="Proteomes" id="UP001281147"/>
    </source>
</evidence>
<proteinExistence type="predicted"/>
<protein>
    <submittedName>
        <fullName evidence="1">Uncharacterized protein</fullName>
    </submittedName>
</protein>
<keyword evidence="2" id="KW-1185">Reference proteome</keyword>
<gene>
    <name evidence="1" type="ORF">LTR37_012941</name>
</gene>
<reference evidence="1" key="1">
    <citation type="submission" date="2023-07" db="EMBL/GenBank/DDBJ databases">
        <title>Black Yeasts Isolated from many extreme environments.</title>
        <authorList>
            <person name="Coleine C."/>
            <person name="Stajich J.E."/>
            <person name="Selbmann L."/>
        </authorList>
    </citation>
    <scope>NUCLEOTIDE SEQUENCE</scope>
    <source>
        <strain evidence="1">CCFEE 5714</strain>
    </source>
</reference>
<dbReference type="Proteomes" id="UP001281147">
    <property type="component" value="Unassembled WGS sequence"/>
</dbReference>